<organism evidence="1">
    <name type="scientific">marine sediment metagenome</name>
    <dbReference type="NCBI Taxonomy" id="412755"/>
    <lineage>
        <taxon>unclassified sequences</taxon>
        <taxon>metagenomes</taxon>
        <taxon>ecological metagenomes</taxon>
    </lineage>
</organism>
<gene>
    <name evidence="1" type="ORF">S01H1_39340</name>
</gene>
<evidence type="ECO:0000313" key="1">
    <source>
        <dbReference type="EMBL" id="GAG12159.1"/>
    </source>
</evidence>
<reference evidence="1" key="1">
    <citation type="journal article" date="2014" name="Front. Microbiol.">
        <title>High frequency of phylogenetically diverse reductive dehalogenase-homologous genes in deep subseafloor sedimentary metagenomes.</title>
        <authorList>
            <person name="Kawai M."/>
            <person name="Futagami T."/>
            <person name="Toyoda A."/>
            <person name="Takaki Y."/>
            <person name="Nishi S."/>
            <person name="Hori S."/>
            <person name="Arai W."/>
            <person name="Tsubouchi T."/>
            <person name="Morono Y."/>
            <person name="Uchiyama I."/>
            <person name="Ito T."/>
            <person name="Fujiyama A."/>
            <person name="Inagaki F."/>
            <person name="Takami H."/>
        </authorList>
    </citation>
    <scope>NUCLEOTIDE SEQUENCE</scope>
    <source>
        <strain evidence="1">Expedition CK06-06</strain>
    </source>
</reference>
<dbReference type="EMBL" id="BARS01024820">
    <property type="protein sequence ID" value="GAG12159.1"/>
    <property type="molecule type" value="Genomic_DNA"/>
</dbReference>
<proteinExistence type="predicted"/>
<accession>X0V228</accession>
<comment type="caution">
    <text evidence="1">The sequence shown here is derived from an EMBL/GenBank/DDBJ whole genome shotgun (WGS) entry which is preliminary data.</text>
</comment>
<feature type="non-terminal residue" evidence="1">
    <location>
        <position position="1"/>
    </location>
</feature>
<dbReference type="AlphaFoldDB" id="X0V228"/>
<sequence length="157" mass="18262">LMQRGYRVVSKYQDVKSTEDILSFLKQLGSTSSIAEKGLVKVVKAFSDLTGEVEKSKTAIKENVKTLTEHKEKVVEIFEKTEQTIEQVHLESQAWQKAAQEQQETWKSFREELTKERELRSLAEQRAVKAEQERDGIKLKFKALVDYFRKMIPRRGV</sequence>
<protein>
    <submittedName>
        <fullName evidence="1">Uncharacterized protein</fullName>
    </submittedName>
</protein>
<name>X0V228_9ZZZZ</name>